<reference evidence="2 3" key="1">
    <citation type="submission" date="2022-10" db="EMBL/GenBank/DDBJ databases">
        <title>Paenibacillus description and whole genome data of maize root bacterial community.</title>
        <authorList>
            <person name="Marton D."/>
            <person name="Farkas M."/>
            <person name="Cserhati M."/>
        </authorList>
    </citation>
    <scope>NUCLEOTIDE SEQUENCE [LARGE SCALE GENOMIC DNA]</scope>
    <source>
        <strain evidence="2 3">P96</strain>
    </source>
</reference>
<name>A0ABT9FKS7_9BACL</name>
<dbReference type="PANTHER" id="PTHR43649">
    <property type="entry name" value="ARABINOSE-BINDING PROTEIN-RELATED"/>
    <property type="match status" value="1"/>
</dbReference>
<dbReference type="InterPro" id="IPR050490">
    <property type="entry name" value="Bact_solute-bd_prot1"/>
</dbReference>
<feature type="chain" id="PRO_5047296443" evidence="1">
    <location>
        <begin position="21"/>
        <end position="440"/>
    </location>
</feature>
<dbReference type="SUPFAM" id="SSF53850">
    <property type="entry name" value="Periplasmic binding protein-like II"/>
    <property type="match status" value="1"/>
</dbReference>
<dbReference type="Gene3D" id="3.40.190.10">
    <property type="entry name" value="Periplasmic binding protein-like II"/>
    <property type="match status" value="1"/>
</dbReference>
<keyword evidence="1" id="KW-0732">Signal</keyword>
<dbReference type="EMBL" id="JAPCKK010000001">
    <property type="protein sequence ID" value="MDP4095331.1"/>
    <property type="molecule type" value="Genomic_DNA"/>
</dbReference>
<dbReference type="RefSeq" id="WP_305752964.1">
    <property type="nucleotide sequence ID" value="NZ_JAPCKK010000001.1"/>
</dbReference>
<keyword evidence="3" id="KW-1185">Reference proteome</keyword>
<evidence type="ECO:0000313" key="3">
    <source>
        <dbReference type="Proteomes" id="UP001241848"/>
    </source>
</evidence>
<accession>A0ABT9FKS7</accession>
<sequence>MKKQVSALLAGVILPFSILAGCGGGSTEDTAADGDSAEKVVISYLDPLPSEERTSFMEGMIEKFEAENSNIDVEYSSVPWEDAHTKWMMMGASKTLPDVISVDDTSLAGLAAAGYIANLQPYYDGWDQKDKTTEAFKQARNKYQDQVYAIPDAFLLQGLFVRSDWFKEKGLPETIDTWDDYFNLAKELTDESKEQYGVAFRGGAHGIIRAMEYVMAAVHTDSWFDEEGKSILYQPEAKEAFKRFYDIYLNGYTPSESVNWGFNEMVQGFMNGQAGILNQTPEVIAVAEKNMTEGTWNVLPMPKSDDGKRYIYWGYTAGYSIAENSEHKDEAWKFIEFLSNPENNLEYSKANTSIPIYQDSLQDSFFSSGPIAGYAGAMADSNIVFAGPPSYLPTLGDFTGTFAVTETQKYIMGGQSLDDTVTRLADYLTEAQSKYKQQNP</sequence>
<dbReference type="CDD" id="cd13585">
    <property type="entry name" value="PBP2_TMBP_like"/>
    <property type="match status" value="1"/>
</dbReference>
<comment type="caution">
    <text evidence="2">The sequence shown here is derived from an EMBL/GenBank/DDBJ whole genome shotgun (WGS) entry which is preliminary data.</text>
</comment>
<evidence type="ECO:0000313" key="2">
    <source>
        <dbReference type="EMBL" id="MDP4095331.1"/>
    </source>
</evidence>
<evidence type="ECO:0000256" key="1">
    <source>
        <dbReference type="SAM" id="SignalP"/>
    </source>
</evidence>
<organism evidence="2 3">
    <name type="scientific">Paenibacillus zeirhizosphaerae</name>
    <dbReference type="NCBI Taxonomy" id="2987519"/>
    <lineage>
        <taxon>Bacteria</taxon>
        <taxon>Bacillati</taxon>
        <taxon>Bacillota</taxon>
        <taxon>Bacilli</taxon>
        <taxon>Bacillales</taxon>
        <taxon>Paenibacillaceae</taxon>
        <taxon>Paenibacillus</taxon>
    </lineage>
</organism>
<dbReference type="Pfam" id="PF01547">
    <property type="entry name" value="SBP_bac_1"/>
    <property type="match status" value="1"/>
</dbReference>
<feature type="signal peptide" evidence="1">
    <location>
        <begin position="1"/>
        <end position="20"/>
    </location>
</feature>
<dbReference type="PANTHER" id="PTHR43649:SF12">
    <property type="entry name" value="DIACETYLCHITOBIOSE BINDING PROTEIN DASA"/>
    <property type="match status" value="1"/>
</dbReference>
<protein>
    <submittedName>
        <fullName evidence="2">Sugar ABC transporter substrate-binding protein</fullName>
    </submittedName>
</protein>
<dbReference type="PROSITE" id="PS51257">
    <property type="entry name" value="PROKAR_LIPOPROTEIN"/>
    <property type="match status" value="1"/>
</dbReference>
<proteinExistence type="predicted"/>
<gene>
    <name evidence="2" type="ORF">OIN60_00805</name>
</gene>
<dbReference type="Proteomes" id="UP001241848">
    <property type="component" value="Unassembled WGS sequence"/>
</dbReference>
<dbReference type="InterPro" id="IPR006059">
    <property type="entry name" value="SBP"/>
</dbReference>